<dbReference type="Gene3D" id="3.20.20.80">
    <property type="entry name" value="Glycosidases"/>
    <property type="match status" value="1"/>
</dbReference>
<organism evidence="1 2">
    <name type="scientific">Xanthomonas oryzae pv. oryzicola (strain BLS256)</name>
    <dbReference type="NCBI Taxonomy" id="383407"/>
    <lineage>
        <taxon>Bacteria</taxon>
        <taxon>Pseudomonadati</taxon>
        <taxon>Pseudomonadota</taxon>
        <taxon>Gammaproteobacteria</taxon>
        <taxon>Lysobacterales</taxon>
        <taxon>Lysobacteraceae</taxon>
        <taxon>Xanthomonas</taxon>
    </lineage>
</organism>
<evidence type="ECO:0000313" key="2">
    <source>
        <dbReference type="Proteomes" id="UP000008851"/>
    </source>
</evidence>
<protein>
    <submittedName>
        <fullName evidence="1">Xylanase</fullName>
    </submittedName>
</protein>
<dbReference type="HOGENOM" id="CLU_1969667_0_0_6"/>
<dbReference type="GO" id="GO:0016798">
    <property type="term" value="F:hydrolase activity, acting on glycosyl bonds"/>
    <property type="evidence" value="ECO:0007669"/>
    <property type="project" value="UniProtKB-KW"/>
</dbReference>
<gene>
    <name evidence="1" type="ORF">XOC_0986</name>
</gene>
<dbReference type="Proteomes" id="UP000008851">
    <property type="component" value="Chromosome"/>
</dbReference>
<sequence length="127" mass="13576">MLLAGHAAAQTVTITPTQTYQTVRGFGGMNGAGWIKDLTPAQVDLAYGSGNGQIGLSILRMRLDPSSSGWATQVPDGNARACVGRAGVRKPMVAADLHEVQQQLDQWRQTAAELLRRLHPAPAGFRQ</sequence>
<evidence type="ECO:0000313" key="1">
    <source>
        <dbReference type="EMBL" id="AEQ95192.1"/>
    </source>
</evidence>
<dbReference type="EMBL" id="CP003057">
    <property type="protein sequence ID" value="AEQ95192.1"/>
    <property type="molecule type" value="Genomic_DNA"/>
</dbReference>
<dbReference type="GO" id="GO:0045493">
    <property type="term" value="P:xylan catabolic process"/>
    <property type="evidence" value="ECO:0007669"/>
    <property type="project" value="UniProtKB-KW"/>
</dbReference>
<proteinExistence type="predicted"/>
<accession>G7TEL3</accession>
<keyword evidence="1" id="KW-0624">Polysaccharide degradation</keyword>
<reference evidence="1 2" key="1">
    <citation type="journal article" date="2011" name="J. Bacteriol.">
        <title>Two new complete genome sequences offer insight into host and tissue specificity of plant pathogenic Xanthomonas spp.</title>
        <authorList>
            <person name="Bogdanove A.J."/>
            <person name="Koebnik R."/>
            <person name="Lu H."/>
            <person name="Furutani A."/>
            <person name="Angiuoli S.V."/>
            <person name="Patil P.B."/>
            <person name="Van Sluys M.A."/>
            <person name="Ryan R.P."/>
            <person name="Meyer D.F."/>
            <person name="Han S.W."/>
            <person name="Aparna G."/>
            <person name="Rajaram M."/>
            <person name="Delcher A.L."/>
            <person name="Phillippy A.M."/>
            <person name="Puiu D."/>
            <person name="Schatz M.C."/>
            <person name="Shumway M."/>
            <person name="Sommer D.D."/>
            <person name="Trapnell C."/>
            <person name="Benahmed F."/>
            <person name="Dimitrov G."/>
            <person name="Madupu R."/>
            <person name="Radune D."/>
            <person name="Sullivan S."/>
            <person name="Jha G."/>
            <person name="Ishihara H."/>
            <person name="Lee S.W."/>
            <person name="Pandey A."/>
            <person name="Sharma V."/>
            <person name="Sriariyanun M."/>
            <person name="Szurek B."/>
            <person name="Vera-Cruz C.M."/>
            <person name="Dorman K.S."/>
            <person name="Ronald P.C."/>
            <person name="Verdier V."/>
            <person name="Dow J.M."/>
            <person name="Sonti R.V."/>
            <person name="Tsuge S."/>
            <person name="Brendel V.P."/>
            <person name="Rabinowicz P.D."/>
            <person name="Leach J.E."/>
            <person name="White F.F."/>
            <person name="Salzberg S.L."/>
        </authorList>
    </citation>
    <scope>NUCLEOTIDE SEQUENCE [LARGE SCALE GENOMIC DNA]</scope>
    <source>
        <strain evidence="1 2">BLS256</strain>
    </source>
</reference>
<keyword evidence="1" id="KW-0119">Carbohydrate metabolism</keyword>
<name>G7TEL3_XANOB</name>
<dbReference type="KEGG" id="xor:XOC_0986"/>
<keyword evidence="1" id="KW-0858">Xylan degradation</keyword>
<keyword evidence="1" id="KW-0326">Glycosidase</keyword>
<dbReference type="eggNOG" id="COG5520">
    <property type="taxonomic scope" value="Bacteria"/>
</dbReference>
<dbReference type="AlphaFoldDB" id="G7TEL3"/>
<keyword evidence="1" id="KW-0378">Hydrolase</keyword>